<dbReference type="InterPro" id="IPR011037">
    <property type="entry name" value="Pyrv_Knase-like_insert_dom_sf"/>
</dbReference>
<keyword evidence="8" id="KW-0479">Metal-binding</keyword>
<dbReference type="KEGG" id="talb:FTW19_12230"/>
<dbReference type="GO" id="GO:0016301">
    <property type="term" value="F:kinase activity"/>
    <property type="evidence" value="ECO:0007669"/>
    <property type="project" value="UniProtKB-KW"/>
</dbReference>
<evidence type="ECO:0000256" key="7">
    <source>
        <dbReference type="ARBA" id="ARBA00022679"/>
    </source>
</evidence>
<dbReference type="AlphaFoldDB" id="A0A5B9EA96"/>
<dbReference type="UniPathway" id="UPA00109">
    <property type="reaction ID" value="UER00188"/>
</dbReference>
<evidence type="ECO:0000313" key="21">
    <source>
        <dbReference type="Proteomes" id="UP000321820"/>
    </source>
</evidence>
<organism evidence="20 21">
    <name type="scientific">Terriglobus albidus</name>
    <dbReference type="NCBI Taxonomy" id="1592106"/>
    <lineage>
        <taxon>Bacteria</taxon>
        <taxon>Pseudomonadati</taxon>
        <taxon>Acidobacteriota</taxon>
        <taxon>Terriglobia</taxon>
        <taxon>Terriglobales</taxon>
        <taxon>Acidobacteriaceae</taxon>
        <taxon>Terriglobus</taxon>
    </lineage>
</organism>
<dbReference type="Proteomes" id="UP000321820">
    <property type="component" value="Chromosome"/>
</dbReference>
<feature type="region of interest" description="Disordered" evidence="17">
    <location>
        <begin position="493"/>
        <end position="519"/>
    </location>
</feature>
<gene>
    <name evidence="20" type="primary">pyk</name>
    <name evidence="20" type="ORF">FTW19_12230</name>
</gene>
<evidence type="ECO:0000259" key="18">
    <source>
        <dbReference type="Pfam" id="PF00224"/>
    </source>
</evidence>
<keyword evidence="10 16" id="KW-0418">Kinase</keyword>
<dbReference type="SUPFAM" id="SSF51621">
    <property type="entry name" value="Phosphoenolpyruvate/pyruvate domain"/>
    <property type="match status" value="1"/>
</dbReference>
<dbReference type="PROSITE" id="PS00110">
    <property type="entry name" value="PYRUVATE_KINASE"/>
    <property type="match status" value="1"/>
</dbReference>
<feature type="domain" description="Pyruvate kinase barrel" evidence="18">
    <location>
        <begin position="13"/>
        <end position="334"/>
    </location>
</feature>
<dbReference type="PANTHER" id="PTHR11817">
    <property type="entry name" value="PYRUVATE KINASE"/>
    <property type="match status" value="1"/>
</dbReference>
<comment type="pathway">
    <text evidence="3 16">Carbohydrate degradation; glycolysis; pyruvate from D-glyceraldehyde 3-phosphate: step 5/5.</text>
</comment>
<evidence type="ECO:0000256" key="10">
    <source>
        <dbReference type="ARBA" id="ARBA00022777"/>
    </source>
</evidence>
<evidence type="ECO:0000256" key="15">
    <source>
        <dbReference type="NCBIfam" id="TIGR01064"/>
    </source>
</evidence>
<evidence type="ECO:0000256" key="1">
    <source>
        <dbReference type="ARBA" id="ARBA00001946"/>
    </source>
</evidence>
<dbReference type="PRINTS" id="PR01050">
    <property type="entry name" value="PYRUVTKNASE"/>
</dbReference>
<dbReference type="NCBIfam" id="NF004491">
    <property type="entry name" value="PRK05826.1"/>
    <property type="match status" value="1"/>
</dbReference>
<dbReference type="InterPro" id="IPR040442">
    <property type="entry name" value="Pyrv_kinase-like_dom_sf"/>
</dbReference>
<evidence type="ECO:0000313" key="20">
    <source>
        <dbReference type="EMBL" id="QEE28699.1"/>
    </source>
</evidence>
<keyword evidence="21" id="KW-1185">Reference proteome</keyword>
<keyword evidence="7 16" id="KW-0808">Transferase</keyword>
<dbReference type="Gene3D" id="2.40.33.10">
    <property type="entry name" value="PK beta-barrel domain-like"/>
    <property type="match status" value="1"/>
</dbReference>
<evidence type="ECO:0000256" key="2">
    <source>
        <dbReference type="ARBA" id="ARBA00001958"/>
    </source>
</evidence>
<accession>A0A5B9EA96</accession>
<dbReference type="GO" id="GO:0004743">
    <property type="term" value="F:pyruvate kinase activity"/>
    <property type="evidence" value="ECO:0007669"/>
    <property type="project" value="UniProtKB-UniRule"/>
</dbReference>
<evidence type="ECO:0000256" key="6">
    <source>
        <dbReference type="ARBA" id="ARBA00018587"/>
    </source>
</evidence>
<dbReference type="Pfam" id="PF00224">
    <property type="entry name" value="PK"/>
    <property type="match status" value="1"/>
</dbReference>
<dbReference type="InterPro" id="IPR001697">
    <property type="entry name" value="Pyr_Knase"/>
</dbReference>
<evidence type="ECO:0000256" key="12">
    <source>
        <dbReference type="ARBA" id="ARBA00022842"/>
    </source>
</evidence>
<keyword evidence="9" id="KW-0547">Nucleotide-binding</keyword>
<dbReference type="OrthoDB" id="9812123at2"/>
<name>A0A5B9EA96_9BACT</name>
<keyword evidence="11" id="KW-0067">ATP-binding</keyword>
<dbReference type="FunFam" id="3.20.20.60:FF:000025">
    <property type="entry name" value="Pyruvate kinase"/>
    <property type="match status" value="1"/>
</dbReference>
<keyword evidence="13 16" id="KW-0324">Glycolysis</keyword>
<evidence type="ECO:0000256" key="8">
    <source>
        <dbReference type="ARBA" id="ARBA00022723"/>
    </source>
</evidence>
<dbReference type="RefSeq" id="WP_147647889.1">
    <property type="nucleotide sequence ID" value="NZ_CP042806.1"/>
</dbReference>
<evidence type="ECO:0000256" key="11">
    <source>
        <dbReference type="ARBA" id="ARBA00022840"/>
    </source>
</evidence>
<dbReference type="Pfam" id="PF02887">
    <property type="entry name" value="PK_C"/>
    <property type="match status" value="1"/>
</dbReference>
<dbReference type="Gene3D" id="3.40.1380.20">
    <property type="entry name" value="Pyruvate kinase, C-terminal domain"/>
    <property type="match status" value="1"/>
</dbReference>
<dbReference type="InterPro" id="IPR015813">
    <property type="entry name" value="Pyrv/PenolPyrv_kinase-like_dom"/>
</dbReference>
<dbReference type="SUPFAM" id="SSF50800">
    <property type="entry name" value="PK beta-barrel domain-like"/>
    <property type="match status" value="1"/>
</dbReference>
<keyword evidence="14 20" id="KW-0670">Pyruvate</keyword>
<dbReference type="FunFam" id="2.40.33.10:FF:000001">
    <property type="entry name" value="Pyruvate kinase"/>
    <property type="match status" value="1"/>
</dbReference>
<dbReference type="SUPFAM" id="SSF52935">
    <property type="entry name" value="PK C-terminal domain-like"/>
    <property type="match status" value="1"/>
</dbReference>
<comment type="cofactor">
    <cofactor evidence="1">
        <name>Mg(2+)</name>
        <dbReference type="ChEBI" id="CHEBI:18420"/>
    </cofactor>
</comment>
<comment type="catalytic activity">
    <reaction evidence="16">
        <text>pyruvate + ATP = phosphoenolpyruvate + ADP + H(+)</text>
        <dbReference type="Rhea" id="RHEA:18157"/>
        <dbReference type="ChEBI" id="CHEBI:15361"/>
        <dbReference type="ChEBI" id="CHEBI:15378"/>
        <dbReference type="ChEBI" id="CHEBI:30616"/>
        <dbReference type="ChEBI" id="CHEBI:58702"/>
        <dbReference type="ChEBI" id="CHEBI:456216"/>
        <dbReference type="EC" id="2.7.1.40"/>
    </reaction>
</comment>
<dbReference type="InterPro" id="IPR036918">
    <property type="entry name" value="Pyrv_Knase_C_sf"/>
</dbReference>
<dbReference type="Gene3D" id="3.20.20.60">
    <property type="entry name" value="Phosphoenolpyruvate-binding domains"/>
    <property type="match status" value="1"/>
</dbReference>
<dbReference type="NCBIfam" id="NF004978">
    <property type="entry name" value="PRK06354.1"/>
    <property type="match status" value="1"/>
</dbReference>
<evidence type="ECO:0000256" key="3">
    <source>
        <dbReference type="ARBA" id="ARBA00004997"/>
    </source>
</evidence>
<dbReference type="InterPro" id="IPR018209">
    <property type="entry name" value="Pyrv_Knase_AS"/>
</dbReference>
<dbReference type="InterPro" id="IPR015806">
    <property type="entry name" value="Pyrv_Knase_insert_dom_sf"/>
</dbReference>
<proteinExistence type="inferred from homology"/>
<feature type="domain" description="Pyruvate kinase C-terminal" evidence="19">
    <location>
        <begin position="368"/>
        <end position="480"/>
    </location>
</feature>
<evidence type="ECO:0000256" key="9">
    <source>
        <dbReference type="ARBA" id="ARBA00022741"/>
    </source>
</evidence>
<protein>
    <recommendedName>
        <fullName evidence="6 15">Pyruvate kinase</fullName>
        <ecNumber evidence="5 15">2.7.1.40</ecNumber>
    </recommendedName>
</protein>
<dbReference type="GO" id="GO:0005524">
    <property type="term" value="F:ATP binding"/>
    <property type="evidence" value="ECO:0007669"/>
    <property type="project" value="UniProtKB-KW"/>
</dbReference>
<evidence type="ECO:0000256" key="16">
    <source>
        <dbReference type="RuleBase" id="RU000504"/>
    </source>
</evidence>
<dbReference type="InterPro" id="IPR015793">
    <property type="entry name" value="Pyrv_Knase_brl"/>
</dbReference>
<reference evidence="20 21" key="1">
    <citation type="submission" date="2019-08" db="EMBL/GenBank/DDBJ databases">
        <title>Complete genome sequence of Terriglobus albidus strain ORNL.</title>
        <authorList>
            <person name="Podar M."/>
        </authorList>
    </citation>
    <scope>NUCLEOTIDE SEQUENCE [LARGE SCALE GENOMIC DNA]</scope>
    <source>
        <strain evidence="20 21">ORNL</strain>
    </source>
</reference>
<evidence type="ECO:0000256" key="13">
    <source>
        <dbReference type="ARBA" id="ARBA00023152"/>
    </source>
</evidence>
<comment type="similarity">
    <text evidence="4 16">Belongs to the pyruvate kinase family.</text>
</comment>
<dbReference type="EMBL" id="CP042806">
    <property type="protein sequence ID" value="QEE28699.1"/>
    <property type="molecule type" value="Genomic_DNA"/>
</dbReference>
<dbReference type="GO" id="GO:0000287">
    <property type="term" value="F:magnesium ion binding"/>
    <property type="evidence" value="ECO:0007669"/>
    <property type="project" value="UniProtKB-UniRule"/>
</dbReference>
<evidence type="ECO:0000256" key="17">
    <source>
        <dbReference type="SAM" id="MobiDB-lite"/>
    </source>
</evidence>
<dbReference type="NCBIfam" id="TIGR01064">
    <property type="entry name" value="pyruv_kin"/>
    <property type="match status" value="1"/>
</dbReference>
<keyword evidence="12 16" id="KW-0460">Magnesium</keyword>
<evidence type="ECO:0000256" key="4">
    <source>
        <dbReference type="ARBA" id="ARBA00008663"/>
    </source>
</evidence>
<evidence type="ECO:0000259" key="19">
    <source>
        <dbReference type="Pfam" id="PF02887"/>
    </source>
</evidence>
<dbReference type="GO" id="GO:0030955">
    <property type="term" value="F:potassium ion binding"/>
    <property type="evidence" value="ECO:0007669"/>
    <property type="project" value="UniProtKB-UniRule"/>
</dbReference>
<dbReference type="EC" id="2.7.1.40" evidence="5 15"/>
<evidence type="ECO:0000256" key="5">
    <source>
        <dbReference type="ARBA" id="ARBA00012142"/>
    </source>
</evidence>
<sequence length="519" mass="56083">MLNGLSLGESGQRRAKIVATLGPTSSDELIFGQLVRAGLDVARLNFSHGTHAQKTELIRMVRRVSQQEKKAICILADLQGPKIRTGKLKGGKPVLLEQGKLLTISPKIKEGTAAAVGTTFTTLAENLEPGARILLSDGLIELVVREVNGEDVVCDILNGGMLGENKGINLPGIPVKVPSLTEKDEEDLEFAIGEGVDTVAVSFVRTADDVRHVKTRLAALKSDAWIIAKLEKPQAIEHLDSILEVADGIMVARGDLGVEVPPEKVPAIQKHIIAKANEARKPVITATQMLESMIENPRPTRAEASDVANAIYDGTDAVMLSAETANGKYPVSAVAMMAKIVAETEMQIRDNPVPKVRPSRRGALSVTETICECMALAAQDLDLTAIAIFTESGYSGRLLSKYRPETPIYVLSPDQAVINRSMLLWGTTPVLCARFHDTDVLVSMADDILRDLGYVQDRQILGIVAGTRTKSGGTNFMRLHMVGDQESTLSLKTLSLSKKKSKKDKTKDKSKGKSKSKKK</sequence>
<dbReference type="InterPro" id="IPR015795">
    <property type="entry name" value="Pyrv_Knase_C"/>
</dbReference>
<evidence type="ECO:0000256" key="14">
    <source>
        <dbReference type="ARBA" id="ARBA00023317"/>
    </source>
</evidence>
<comment type="cofactor">
    <cofactor evidence="2">
        <name>K(+)</name>
        <dbReference type="ChEBI" id="CHEBI:29103"/>
    </cofactor>
</comment>